<dbReference type="Pfam" id="PF00651">
    <property type="entry name" value="BTB"/>
    <property type="match status" value="1"/>
</dbReference>
<proteinExistence type="predicted"/>
<dbReference type="Gene3D" id="3.30.710.10">
    <property type="entry name" value="Potassium Channel Kv1.1, Chain A"/>
    <property type="match status" value="1"/>
</dbReference>
<comment type="caution">
    <text evidence="2">The sequence shown here is derived from an EMBL/GenBank/DDBJ whole genome shotgun (WGS) entry which is preliminary data.</text>
</comment>
<dbReference type="AlphaFoldDB" id="A0AAV5U2N6"/>
<accession>A0AAV5U2N6</accession>
<keyword evidence="3" id="KW-1185">Reference proteome</keyword>
<dbReference type="PANTHER" id="PTHR22744">
    <property type="entry name" value="HELIX LOOP HELIX PROTEIN 21-RELATED"/>
    <property type="match status" value="1"/>
</dbReference>
<sequence length="114" mass="13418">MRIEECLGKDESYLAMVPPFFKSRIFCKFGEEEETEMPLADVSLIEFIDLLDVIYPCQKRISDEIVEYVVKLAYQFQIQKHCLGNFIRKSDLKSVRNSEEKAKIDLFDRSLEIL</sequence>
<dbReference type="SUPFAM" id="SSF54695">
    <property type="entry name" value="POZ domain"/>
    <property type="match status" value="1"/>
</dbReference>
<dbReference type="PANTHER" id="PTHR22744:SF17">
    <property type="entry name" value="BTB DOMAIN-CONTAINING PROTEIN"/>
    <property type="match status" value="1"/>
</dbReference>
<evidence type="ECO:0000313" key="3">
    <source>
        <dbReference type="Proteomes" id="UP001432027"/>
    </source>
</evidence>
<dbReference type="Proteomes" id="UP001432027">
    <property type="component" value="Unassembled WGS sequence"/>
</dbReference>
<evidence type="ECO:0000313" key="2">
    <source>
        <dbReference type="EMBL" id="GMT01106.1"/>
    </source>
</evidence>
<feature type="domain" description="BTB" evidence="1">
    <location>
        <begin position="13"/>
        <end position="80"/>
    </location>
</feature>
<name>A0AAV5U2N6_9BILA</name>
<reference evidence="2" key="1">
    <citation type="submission" date="2023-10" db="EMBL/GenBank/DDBJ databases">
        <title>Genome assembly of Pristionchus species.</title>
        <authorList>
            <person name="Yoshida K."/>
            <person name="Sommer R.J."/>
        </authorList>
    </citation>
    <scope>NUCLEOTIDE SEQUENCE</scope>
    <source>
        <strain evidence="2">RS0144</strain>
    </source>
</reference>
<evidence type="ECO:0000259" key="1">
    <source>
        <dbReference type="Pfam" id="PF00651"/>
    </source>
</evidence>
<dbReference type="InterPro" id="IPR011333">
    <property type="entry name" value="SKP1/BTB/POZ_sf"/>
</dbReference>
<dbReference type="EMBL" id="BTSX01000005">
    <property type="protein sequence ID" value="GMT01106.1"/>
    <property type="molecule type" value="Genomic_DNA"/>
</dbReference>
<organism evidence="2 3">
    <name type="scientific">Pristionchus entomophagus</name>
    <dbReference type="NCBI Taxonomy" id="358040"/>
    <lineage>
        <taxon>Eukaryota</taxon>
        <taxon>Metazoa</taxon>
        <taxon>Ecdysozoa</taxon>
        <taxon>Nematoda</taxon>
        <taxon>Chromadorea</taxon>
        <taxon>Rhabditida</taxon>
        <taxon>Rhabditina</taxon>
        <taxon>Diplogasteromorpha</taxon>
        <taxon>Diplogasteroidea</taxon>
        <taxon>Neodiplogasteridae</taxon>
        <taxon>Pristionchus</taxon>
    </lineage>
</organism>
<gene>
    <name evidence="2" type="ORF">PENTCL1PPCAC_23280</name>
</gene>
<protein>
    <recommendedName>
        <fullName evidence="1">BTB domain-containing protein</fullName>
    </recommendedName>
</protein>
<dbReference type="InterPro" id="IPR000210">
    <property type="entry name" value="BTB/POZ_dom"/>
</dbReference>